<sequence length="90" mass="10211">MFNIHFSISSFSFFDPYRLIFLFQFLFSQFVMHNNAFPTDIPSAPTTLQHRVHIASFGDLSCIPITSCDINVVCASSPPPPPLPSVRRDY</sequence>
<keyword evidence="2" id="KW-1185">Reference proteome</keyword>
<organism evidence="1 2">
    <name type="scientific">Vespula squamosa</name>
    <name type="common">Southern yellow jacket</name>
    <name type="synonym">Wasp</name>
    <dbReference type="NCBI Taxonomy" id="30214"/>
    <lineage>
        <taxon>Eukaryota</taxon>
        <taxon>Metazoa</taxon>
        <taxon>Ecdysozoa</taxon>
        <taxon>Arthropoda</taxon>
        <taxon>Hexapoda</taxon>
        <taxon>Insecta</taxon>
        <taxon>Pterygota</taxon>
        <taxon>Neoptera</taxon>
        <taxon>Endopterygota</taxon>
        <taxon>Hymenoptera</taxon>
        <taxon>Apocrita</taxon>
        <taxon>Aculeata</taxon>
        <taxon>Vespoidea</taxon>
        <taxon>Vespidae</taxon>
        <taxon>Vespinae</taxon>
        <taxon>Vespula</taxon>
    </lineage>
</organism>
<proteinExistence type="predicted"/>
<evidence type="ECO:0000313" key="2">
    <source>
        <dbReference type="Proteomes" id="UP001607302"/>
    </source>
</evidence>
<name>A0ABD2A9A4_VESSQ</name>
<protein>
    <submittedName>
        <fullName evidence="1">Uncharacterized protein</fullName>
    </submittedName>
</protein>
<dbReference type="AlphaFoldDB" id="A0ABD2A9A4"/>
<evidence type="ECO:0000313" key="1">
    <source>
        <dbReference type="EMBL" id="KAL2717209.1"/>
    </source>
</evidence>
<comment type="caution">
    <text evidence="1">The sequence shown here is derived from an EMBL/GenBank/DDBJ whole genome shotgun (WGS) entry which is preliminary data.</text>
</comment>
<dbReference type="Proteomes" id="UP001607302">
    <property type="component" value="Unassembled WGS sequence"/>
</dbReference>
<reference evidence="1 2" key="1">
    <citation type="journal article" date="2024" name="Ann. Entomol. Soc. Am.">
        <title>Genomic analyses of the southern and eastern yellowjacket wasps (Hymenoptera: Vespidae) reveal evolutionary signatures of social life.</title>
        <authorList>
            <person name="Catto M.A."/>
            <person name="Caine P.B."/>
            <person name="Orr S.E."/>
            <person name="Hunt B.G."/>
            <person name="Goodisman M.A.D."/>
        </authorList>
    </citation>
    <scope>NUCLEOTIDE SEQUENCE [LARGE SCALE GENOMIC DNA]</scope>
    <source>
        <strain evidence="1">233</strain>
        <tissue evidence="1">Head and thorax</tissue>
    </source>
</reference>
<accession>A0ABD2A9A4</accession>
<gene>
    <name evidence="1" type="ORF">V1478_012909</name>
</gene>
<dbReference type="EMBL" id="JAUDFV010000153">
    <property type="protein sequence ID" value="KAL2717209.1"/>
    <property type="molecule type" value="Genomic_DNA"/>
</dbReference>